<feature type="compositionally biased region" description="Low complexity" evidence="1">
    <location>
        <begin position="15"/>
        <end position="28"/>
    </location>
</feature>
<comment type="caution">
    <text evidence="2">The sequence shown here is derived from an EMBL/GenBank/DDBJ whole genome shotgun (WGS) entry which is preliminary data.</text>
</comment>
<keyword evidence="3" id="KW-1185">Reference proteome</keyword>
<accession>C0D805</accession>
<evidence type="ECO:0000256" key="1">
    <source>
        <dbReference type="SAM" id="MobiDB-lite"/>
    </source>
</evidence>
<proteinExistence type="predicted"/>
<protein>
    <submittedName>
        <fullName evidence="2">Uncharacterized protein</fullName>
    </submittedName>
</protein>
<reference evidence="2 3" key="2">
    <citation type="submission" date="2009-02" db="EMBL/GenBank/DDBJ databases">
        <title>Draft genome sequence of Clostridium asparagiforme (DSM 15981).</title>
        <authorList>
            <person name="Sudarsanam P."/>
            <person name="Ley R."/>
            <person name="Guruge J."/>
            <person name="Turnbaugh P.J."/>
            <person name="Mahowald M."/>
            <person name="Liep D."/>
            <person name="Gordon J."/>
        </authorList>
    </citation>
    <scope>NUCLEOTIDE SEQUENCE [LARGE SCALE GENOMIC DNA]</scope>
    <source>
        <strain evidence="2 3">DSM 15981</strain>
    </source>
</reference>
<evidence type="ECO:0000313" key="3">
    <source>
        <dbReference type="Proteomes" id="UP000004756"/>
    </source>
</evidence>
<gene>
    <name evidence="2" type="ORF">CLOSTASPAR_05403</name>
</gene>
<dbReference type="Proteomes" id="UP000004756">
    <property type="component" value="Unassembled WGS sequence"/>
</dbReference>
<evidence type="ECO:0000313" key="2">
    <source>
        <dbReference type="EMBL" id="EEG52531.1"/>
    </source>
</evidence>
<feature type="region of interest" description="Disordered" evidence="1">
    <location>
        <begin position="1"/>
        <end position="28"/>
    </location>
</feature>
<name>C0D805_9FIRM</name>
<organism evidence="2 3">
    <name type="scientific">[Clostridium] asparagiforme DSM 15981</name>
    <dbReference type="NCBI Taxonomy" id="518636"/>
    <lineage>
        <taxon>Bacteria</taxon>
        <taxon>Bacillati</taxon>
        <taxon>Bacillota</taxon>
        <taxon>Clostridia</taxon>
        <taxon>Lachnospirales</taxon>
        <taxon>Lachnospiraceae</taxon>
        <taxon>Enterocloster</taxon>
    </lineage>
</organism>
<sequence length="52" mass="5815">MEKSGELNDLKKQYGRSAAAPGARGPAAFCGTPEGRRLKLIFRPCLWYRMNT</sequence>
<dbReference type="AlphaFoldDB" id="C0D805"/>
<dbReference type="HOGENOM" id="CLU_3078248_0_0_9"/>
<dbReference type="EMBL" id="ACCJ01000444">
    <property type="protein sequence ID" value="EEG52531.1"/>
    <property type="molecule type" value="Genomic_DNA"/>
</dbReference>
<reference evidence="2 3" key="1">
    <citation type="submission" date="2009-01" db="EMBL/GenBank/DDBJ databases">
        <authorList>
            <person name="Fulton L."/>
            <person name="Clifton S."/>
            <person name="Fulton B."/>
            <person name="Xu J."/>
            <person name="Minx P."/>
            <person name="Pepin K.H."/>
            <person name="Johnson M."/>
            <person name="Bhonagiri V."/>
            <person name="Nash W.E."/>
            <person name="Mardis E.R."/>
            <person name="Wilson R.K."/>
        </authorList>
    </citation>
    <scope>NUCLEOTIDE SEQUENCE [LARGE SCALE GENOMIC DNA]</scope>
    <source>
        <strain evidence="2 3">DSM 15981</strain>
    </source>
</reference>
<feature type="compositionally biased region" description="Basic and acidic residues" evidence="1">
    <location>
        <begin position="1"/>
        <end position="12"/>
    </location>
</feature>